<proteinExistence type="predicted"/>
<dbReference type="EMBL" id="KM260754">
    <property type="protein sequence ID" value="AJM87320.1"/>
    <property type="molecule type" value="Genomic_DNA"/>
</dbReference>
<reference evidence="6 7" key="2">
    <citation type="submission" date="2021-04" db="EMBL/GenBank/DDBJ databases">
        <title>Whole-genome sequencing of Saccharopolyspora endophytica KCTC 19397.</title>
        <authorList>
            <person name="Ay H."/>
            <person name="Saygin H."/>
            <person name="Sahin N."/>
        </authorList>
    </citation>
    <scope>NUCLEOTIDE SEQUENCE [LARGE SCALE GENOMIC DNA]</scope>
    <source>
        <strain evidence="6 7">KCTC 19397</strain>
    </source>
</reference>
<dbReference type="GO" id="GO:0003700">
    <property type="term" value="F:DNA-binding transcription factor activity"/>
    <property type="evidence" value="ECO:0007669"/>
    <property type="project" value="InterPro"/>
</dbReference>
<dbReference type="InterPro" id="IPR000524">
    <property type="entry name" value="Tscrpt_reg_HTH_GntR"/>
</dbReference>
<dbReference type="InterPro" id="IPR050679">
    <property type="entry name" value="Bact_HTH_transcr_reg"/>
</dbReference>
<dbReference type="InterPro" id="IPR036388">
    <property type="entry name" value="WH-like_DNA-bd_sf"/>
</dbReference>
<dbReference type="SMART" id="SM00345">
    <property type="entry name" value="HTH_GNTR"/>
    <property type="match status" value="1"/>
</dbReference>
<dbReference type="AlphaFoldDB" id="A0A0C5BVS2"/>
<protein>
    <submittedName>
        <fullName evidence="5">GntR family transcriptional regulator</fullName>
    </submittedName>
    <submittedName>
        <fullName evidence="6">Winged helix-turn-helix transcriptional regulator</fullName>
    </submittedName>
</protein>
<evidence type="ECO:0000313" key="5">
    <source>
        <dbReference type="EMBL" id="AJM87320.1"/>
    </source>
</evidence>
<dbReference type="SUPFAM" id="SSF46785">
    <property type="entry name" value="Winged helix' DNA-binding domain"/>
    <property type="match status" value="1"/>
</dbReference>
<keyword evidence="5" id="KW-0614">Plasmid</keyword>
<evidence type="ECO:0000313" key="6">
    <source>
        <dbReference type="EMBL" id="MBQ0928838.1"/>
    </source>
</evidence>
<dbReference type="InterPro" id="IPR036390">
    <property type="entry name" value="WH_DNA-bd_sf"/>
</dbReference>
<keyword evidence="1" id="KW-0805">Transcription regulation</keyword>
<dbReference type="GO" id="GO:0045892">
    <property type="term" value="P:negative regulation of DNA-templated transcription"/>
    <property type="evidence" value="ECO:0007669"/>
    <property type="project" value="TreeGrafter"/>
</dbReference>
<evidence type="ECO:0000313" key="7">
    <source>
        <dbReference type="Proteomes" id="UP000674084"/>
    </source>
</evidence>
<dbReference type="PROSITE" id="PS50949">
    <property type="entry name" value="HTH_GNTR"/>
    <property type="match status" value="1"/>
</dbReference>
<dbReference type="PANTHER" id="PTHR44846">
    <property type="entry name" value="MANNOSYL-D-GLYCERATE TRANSPORT/METABOLISM SYSTEM REPRESSOR MNGR-RELATED"/>
    <property type="match status" value="1"/>
</dbReference>
<dbReference type="RefSeq" id="WP_173284235.1">
    <property type="nucleotide sequence ID" value="NZ_JAGPXE010000029.1"/>
</dbReference>
<name>A0A0C5BVS2_9PSEU</name>
<dbReference type="EMBL" id="JAGPXE010000029">
    <property type="protein sequence ID" value="MBQ0928838.1"/>
    <property type="molecule type" value="Genomic_DNA"/>
</dbReference>
<dbReference type="GO" id="GO:0003677">
    <property type="term" value="F:DNA binding"/>
    <property type="evidence" value="ECO:0007669"/>
    <property type="project" value="UniProtKB-KW"/>
</dbReference>
<dbReference type="Proteomes" id="UP000674084">
    <property type="component" value="Unassembled WGS sequence"/>
</dbReference>
<keyword evidence="7" id="KW-1185">Reference proteome</keyword>
<evidence type="ECO:0000259" key="4">
    <source>
        <dbReference type="PROSITE" id="PS50949"/>
    </source>
</evidence>
<organism evidence="5">
    <name type="scientific">Saccharopolyspora endophytica</name>
    <dbReference type="NCBI Taxonomy" id="543886"/>
    <lineage>
        <taxon>Bacteria</taxon>
        <taxon>Bacillati</taxon>
        <taxon>Actinomycetota</taxon>
        <taxon>Actinomycetes</taxon>
        <taxon>Pseudonocardiales</taxon>
        <taxon>Pseudonocardiaceae</taxon>
        <taxon>Saccharopolyspora</taxon>
    </lineage>
</organism>
<gene>
    <name evidence="6" type="ORF">KBO27_33285</name>
    <name evidence="5" type="ORF">pCM23.3c</name>
</gene>
<dbReference type="Gene3D" id="1.10.10.10">
    <property type="entry name" value="Winged helix-like DNA-binding domain superfamily/Winged helix DNA-binding domain"/>
    <property type="match status" value="1"/>
</dbReference>
<sequence>MGKVDPDSPRAPYQQVADYLRAAIHDGTLGPGQRLPKQAELVAEYGVSLGTVKSALAVLRDERLIVSRQGEGTWVRREGLDGPAETAPGSDDARDMLIEVVQRLDAITERLARIEQRLPHS</sequence>
<dbReference type="Pfam" id="PF00392">
    <property type="entry name" value="GntR"/>
    <property type="match status" value="1"/>
</dbReference>
<reference evidence="5" key="1">
    <citation type="journal article" date="2015" name="Appl. Microbiol. Biotechnol.">
        <title>Characterization of the chromosomal integration of Saccharopolyspora plasmid pCM32 and its application to improve production of spinosyn in Saccharopolyspora spinosa.</title>
        <authorList>
            <person name="Chen J."/>
            <person name="Xia H."/>
            <person name="Dang F."/>
            <person name="Xu Q."/>
            <person name="Li W."/>
            <person name="Qin Z."/>
        </authorList>
    </citation>
    <scope>NUCLEOTIDE SEQUENCE</scope>
    <source>
        <strain evidence="5">YIM 61095</strain>
        <plasmid evidence="5">pCM32</plasmid>
    </source>
</reference>
<accession>A0A0C5BVS2</accession>
<dbReference type="PANTHER" id="PTHR44846:SF17">
    <property type="entry name" value="GNTR-FAMILY TRANSCRIPTIONAL REGULATOR"/>
    <property type="match status" value="1"/>
</dbReference>
<dbReference type="CDD" id="cd07377">
    <property type="entry name" value="WHTH_GntR"/>
    <property type="match status" value="1"/>
</dbReference>
<geneLocation type="plasmid" evidence="5">
    <name>pCM32</name>
</geneLocation>
<keyword evidence="3" id="KW-0804">Transcription</keyword>
<evidence type="ECO:0000256" key="2">
    <source>
        <dbReference type="ARBA" id="ARBA00023125"/>
    </source>
</evidence>
<evidence type="ECO:0000256" key="1">
    <source>
        <dbReference type="ARBA" id="ARBA00023015"/>
    </source>
</evidence>
<keyword evidence="2" id="KW-0238">DNA-binding</keyword>
<evidence type="ECO:0000256" key="3">
    <source>
        <dbReference type="ARBA" id="ARBA00023163"/>
    </source>
</evidence>
<feature type="domain" description="HTH gntR-type" evidence="4">
    <location>
        <begin position="10"/>
        <end position="78"/>
    </location>
</feature>